<organism evidence="5 6">
    <name type="scientific">Thalassospira mesophila</name>
    <dbReference type="NCBI Taxonomy" id="1293891"/>
    <lineage>
        <taxon>Bacteria</taxon>
        <taxon>Pseudomonadati</taxon>
        <taxon>Pseudomonadota</taxon>
        <taxon>Alphaproteobacteria</taxon>
        <taxon>Rhodospirillales</taxon>
        <taxon>Thalassospiraceae</taxon>
        <taxon>Thalassospira</taxon>
    </lineage>
</organism>
<dbReference type="AlphaFoldDB" id="A0A1Y2L1C0"/>
<keyword evidence="6" id="KW-1185">Reference proteome</keyword>
<dbReference type="Proteomes" id="UP000193391">
    <property type="component" value="Unassembled WGS sequence"/>
</dbReference>
<keyword evidence="2" id="KW-0238">DNA-binding</keyword>
<dbReference type="PROSITE" id="PS01117">
    <property type="entry name" value="HTH_MARR_1"/>
    <property type="match status" value="1"/>
</dbReference>
<accession>A0A1Y2L1C0</accession>
<dbReference type="InterPro" id="IPR039422">
    <property type="entry name" value="MarR/SlyA-like"/>
</dbReference>
<dbReference type="InterPro" id="IPR036390">
    <property type="entry name" value="WH_DNA-bd_sf"/>
</dbReference>
<gene>
    <name evidence="5" type="ORF">TMES_08230</name>
</gene>
<dbReference type="InterPro" id="IPR000835">
    <property type="entry name" value="HTH_MarR-typ"/>
</dbReference>
<dbReference type="Pfam" id="PF12802">
    <property type="entry name" value="MarR_2"/>
    <property type="match status" value="1"/>
</dbReference>
<dbReference type="SUPFAM" id="SSF46785">
    <property type="entry name" value="Winged helix' DNA-binding domain"/>
    <property type="match status" value="1"/>
</dbReference>
<evidence type="ECO:0000313" key="5">
    <source>
        <dbReference type="EMBL" id="OSQ39040.1"/>
    </source>
</evidence>
<keyword evidence="3" id="KW-0804">Transcription</keyword>
<dbReference type="PANTHER" id="PTHR33164:SF105">
    <property type="entry name" value="TRANSCRIPTIONAL REPRESSOR PROTEIN-RELATED"/>
    <property type="match status" value="1"/>
</dbReference>
<comment type="caution">
    <text evidence="5">The sequence shown here is derived from an EMBL/GenBank/DDBJ whole genome shotgun (WGS) entry which is preliminary data.</text>
</comment>
<dbReference type="Gene3D" id="1.10.10.10">
    <property type="entry name" value="Winged helix-like DNA-binding domain superfamily/Winged helix DNA-binding domain"/>
    <property type="match status" value="1"/>
</dbReference>
<evidence type="ECO:0000313" key="6">
    <source>
        <dbReference type="Proteomes" id="UP000193391"/>
    </source>
</evidence>
<evidence type="ECO:0000256" key="2">
    <source>
        <dbReference type="ARBA" id="ARBA00023125"/>
    </source>
</evidence>
<dbReference type="InterPro" id="IPR023187">
    <property type="entry name" value="Tscrpt_reg_MarR-type_CS"/>
</dbReference>
<dbReference type="GO" id="GO:0003677">
    <property type="term" value="F:DNA binding"/>
    <property type="evidence" value="ECO:0007669"/>
    <property type="project" value="UniProtKB-KW"/>
</dbReference>
<dbReference type="SMART" id="SM00347">
    <property type="entry name" value="HTH_MARR"/>
    <property type="match status" value="1"/>
</dbReference>
<protein>
    <recommendedName>
        <fullName evidence="4">HTH marR-type domain-containing protein</fullName>
    </recommendedName>
</protein>
<evidence type="ECO:0000256" key="3">
    <source>
        <dbReference type="ARBA" id="ARBA00023163"/>
    </source>
</evidence>
<reference evidence="5 6" key="1">
    <citation type="submission" date="2014-03" db="EMBL/GenBank/DDBJ databases">
        <title>The draft genome sequence of Thalassospira mesophila JCM 18969.</title>
        <authorList>
            <person name="Lai Q."/>
            <person name="Shao Z."/>
        </authorList>
    </citation>
    <scope>NUCLEOTIDE SEQUENCE [LARGE SCALE GENOMIC DNA]</scope>
    <source>
        <strain evidence="5 6">JCM 18969</strain>
    </source>
</reference>
<proteinExistence type="predicted"/>
<dbReference type="InterPro" id="IPR036388">
    <property type="entry name" value="WH-like_DNA-bd_sf"/>
</dbReference>
<dbReference type="PANTHER" id="PTHR33164">
    <property type="entry name" value="TRANSCRIPTIONAL REGULATOR, MARR FAMILY"/>
    <property type="match status" value="1"/>
</dbReference>
<dbReference type="GO" id="GO:0003700">
    <property type="term" value="F:DNA-binding transcription factor activity"/>
    <property type="evidence" value="ECO:0007669"/>
    <property type="project" value="InterPro"/>
</dbReference>
<dbReference type="EMBL" id="JFKA01000003">
    <property type="protein sequence ID" value="OSQ39040.1"/>
    <property type="molecule type" value="Genomic_DNA"/>
</dbReference>
<name>A0A1Y2L1C0_9PROT</name>
<evidence type="ECO:0000256" key="1">
    <source>
        <dbReference type="ARBA" id="ARBA00023015"/>
    </source>
</evidence>
<sequence>MAHALRRATRVVSREYDAALARHGLTIGQFTLLAHIQRMTNPSVQAVADAMFMDQSAMSRGLRPLEKAGLVILRMDPADKRRRFLSVSDAGRIAFDAAAGDWQKVQSRLRDNLGSAEFDMLRKTLLTFERAEAE</sequence>
<dbReference type="PROSITE" id="PS50995">
    <property type="entry name" value="HTH_MARR_2"/>
    <property type="match status" value="1"/>
</dbReference>
<evidence type="ECO:0000259" key="4">
    <source>
        <dbReference type="PROSITE" id="PS50995"/>
    </source>
</evidence>
<dbReference type="GO" id="GO:0006950">
    <property type="term" value="P:response to stress"/>
    <property type="evidence" value="ECO:0007669"/>
    <property type="project" value="TreeGrafter"/>
</dbReference>
<keyword evidence="1" id="KW-0805">Transcription regulation</keyword>
<feature type="domain" description="HTH marR-type" evidence="4">
    <location>
        <begin position="1"/>
        <end position="130"/>
    </location>
</feature>